<sequence>MPEHNNTNKYTNDDLDDITLDEIMGFVIANCAGDIEAAGAFADECRERCDREHLLVGGKATVIVRGYSDAAGPHEYTCTLTPDTRQAVLKSPGGAEIALTMDESCVEFLRELRVGLTGNEAGEGPEIVLDETQYIDLDDAVAPRITFAQLVELAEPHLDTIDRARLRRHRLAWDKYKHTHELPGNDPHLVACDAPSGKLYYGTPSLQCEISLAARRVIISRHGVNPEGSLHLNIHPAPEFFTELHQLLEGKTPTDTAAPGDDLPYPDEKSFSDTKNDKKTAQFELWHNTAALNTLLRGLVEKNNLVGRELDIARGYIRNIAEQSDFYCMLIRGGVLQIVCLGPNRAPSQTVMISMSADTVMIAASGAGANCPLAPEYKRHIAATLAEYKKDGWIK</sequence>
<evidence type="ECO:0000313" key="3">
    <source>
        <dbReference type="Proteomes" id="UP000244896"/>
    </source>
</evidence>
<dbReference type="EMBL" id="CP023004">
    <property type="protein sequence ID" value="AWI09261.1"/>
    <property type="molecule type" value="Genomic_DNA"/>
</dbReference>
<dbReference type="KEGG" id="elut:CKA38_08415"/>
<accession>A0A2U8E365</accession>
<evidence type="ECO:0000256" key="1">
    <source>
        <dbReference type="SAM" id="MobiDB-lite"/>
    </source>
</evidence>
<reference evidence="2 3" key="1">
    <citation type="journal article" date="2018" name="Syst. Appl. Microbiol.">
        <title>Ereboglobus luteus gen. nov. sp. nov. from cockroach guts, and new insights into the oxygen relationship of the genera Opitutus and Didymococcus (Verrucomicrobia: Opitutaceae).</title>
        <authorList>
            <person name="Tegtmeier D."/>
            <person name="Belitz A."/>
            <person name="Radek R."/>
            <person name="Heimerl T."/>
            <person name="Brune A."/>
        </authorList>
    </citation>
    <scope>NUCLEOTIDE SEQUENCE [LARGE SCALE GENOMIC DNA]</scope>
    <source>
        <strain evidence="2 3">Ho45</strain>
    </source>
</reference>
<dbReference type="Proteomes" id="UP000244896">
    <property type="component" value="Chromosome"/>
</dbReference>
<protein>
    <submittedName>
        <fullName evidence="2">Uncharacterized protein</fullName>
    </submittedName>
</protein>
<name>A0A2U8E365_9BACT</name>
<evidence type="ECO:0000313" key="2">
    <source>
        <dbReference type="EMBL" id="AWI09261.1"/>
    </source>
</evidence>
<keyword evidence="3" id="KW-1185">Reference proteome</keyword>
<organism evidence="2 3">
    <name type="scientific">Ereboglobus luteus</name>
    <dbReference type="NCBI Taxonomy" id="1796921"/>
    <lineage>
        <taxon>Bacteria</taxon>
        <taxon>Pseudomonadati</taxon>
        <taxon>Verrucomicrobiota</taxon>
        <taxon>Opitutia</taxon>
        <taxon>Opitutales</taxon>
        <taxon>Opitutaceae</taxon>
        <taxon>Ereboglobus</taxon>
    </lineage>
</organism>
<gene>
    <name evidence="2" type="ORF">CKA38_08415</name>
</gene>
<proteinExistence type="predicted"/>
<dbReference type="RefSeq" id="WP_108825073.1">
    <property type="nucleotide sequence ID" value="NZ_CP023004.1"/>
</dbReference>
<feature type="region of interest" description="Disordered" evidence="1">
    <location>
        <begin position="251"/>
        <end position="276"/>
    </location>
</feature>
<dbReference type="AlphaFoldDB" id="A0A2U8E365"/>
<feature type="compositionally biased region" description="Basic and acidic residues" evidence="1">
    <location>
        <begin position="266"/>
        <end position="276"/>
    </location>
</feature>